<dbReference type="OrthoDB" id="411372at2759"/>
<evidence type="ECO:0000256" key="1">
    <source>
        <dbReference type="ARBA" id="ARBA00022723"/>
    </source>
</evidence>
<evidence type="ECO:0000313" key="8">
    <source>
        <dbReference type="Proteomes" id="UP000230750"/>
    </source>
</evidence>
<keyword evidence="3" id="KW-0862">Zinc</keyword>
<dbReference type="Pfam" id="PF05495">
    <property type="entry name" value="zf-CHY"/>
    <property type="match status" value="1"/>
</dbReference>
<dbReference type="InterPro" id="IPR037274">
    <property type="entry name" value="Znf_CHY_sf"/>
</dbReference>
<dbReference type="InterPro" id="IPR008913">
    <property type="entry name" value="Znf_CHY"/>
</dbReference>
<evidence type="ECO:0000259" key="6">
    <source>
        <dbReference type="PROSITE" id="PS51266"/>
    </source>
</evidence>
<dbReference type="EMBL" id="MRZV01001621">
    <property type="protein sequence ID" value="PIK36762.1"/>
    <property type="molecule type" value="Genomic_DNA"/>
</dbReference>
<proteinExistence type="predicted"/>
<dbReference type="GO" id="GO:0008270">
    <property type="term" value="F:zinc ion binding"/>
    <property type="evidence" value="ECO:0007669"/>
    <property type="project" value="UniProtKB-KW"/>
</dbReference>
<sequence>MTIQADSCRFQRLQPAENIGSGPLYTVKSKGPKKQAKDPAIVDMLPLPENGSCKHYKKSFRWLRFPCCGKFYPCDECHDFDNDDGHEMKYATRMLCGFCAKEQPYSADKPCVRCGSSTTKGRTQHWEGGSGCRNKIKMSKNDKQKYAGVSKTVSRKAQKAEPAKKGK</sequence>
<evidence type="ECO:0000256" key="5">
    <source>
        <dbReference type="SAM" id="MobiDB-lite"/>
    </source>
</evidence>
<keyword evidence="8" id="KW-1185">Reference proteome</keyword>
<comment type="caution">
    <text evidence="7">The sequence shown here is derived from an EMBL/GenBank/DDBJ whole genome shotgun (WGS) entry which is preliminary data.</text>
</comment>
<dbReference type="SUPFAM" id="SSF161219">
    <property type="entry name" value="CHY zinc finger-like"/>
    <property type="match status" value="1"/>
</dbReference>
<dbReference type="PROSITE" id="PS51266">
    <property type="entry name" value="ZF_CHY"/>
    <property type="match status" value="1"/>
</dbReference>
<name>A0A2G8JLY8_STIJA</name>
<dbReference type="AlphaFoldDB" id="A0A2G8JLY8"/>
<accession>A0A2G8JLY8</accession>
<dbReference type="Proteomes" id="UP000230750">
    <property type="component" value="Unassembled WGS sequence"/>
</dbReference>
<keyword evidence="1" id="KW-0479">Metal-binding</keyword>
<feature type="region of interest" description="Disordered" evidence="5">
    <location>
        <begin position="120"/>
        <end position="167"/>
    </location>
</feature>
<evidence type="ECO:0000313" key="7">
    <source>
        <dbReference type="EMBL" id="PIK36762.1"/>
    </source>
</evidence>
<protein>
    <recommendedName>
        <fullName evidence="6">CHY-type domain-containing protein</fullName>
    </recommendedName>
</protein>
<feature type="compositionally biased region" description="Basic and acidic residues" evidence="5">
    <location>
        <begin position="158"/>
        <end position="167"/>
    </location>
</feature>
<dbReference type="STRING" id="307972.A0A2G8JLY8"/>
<feature type="domain" description="CHY-type" evidence="6">
    <location>
        <begin position="46"/>
        <end position="116"/>
    </location>
</feature>
<keyword evidence="2 4" id="KW-0863">Zinc-finger</keyword>
<reference evidence="7 8" key="1">
    <citation type="journal article" date="2017" name="PLoS Biol.">
        <title>The sea cucumber genome provides insights into morphological evolution and visceral regeneration.</title>
        <authorList>
            <person name="Zhang X."/>
            <person name="Sun L."/>
            <person name="Yuan J."/>
            <person name="Sun Y."/>
            <person name="Gao Y."/>
            <person name="Zhang L."/>
            <person name="Li S."/>
            <person name="Dai H."/>
            <person name="Hamel J.F."/>
            <person name="Liu C."/>
            <person name="Yu Y."/>
            <person name="Liu S."/>
            <person name="Lin W."/>
            <person name="Guo K."/>
            <person name="Jin S."/>
            <person name="Xu P."/>
            <person name="Storey K.B."/>
            <person name="Huan P."/>
            <person name="Zhang T."/>
            <person name="Zhou Y."/>
            <person name="Zhang J."/>
            <person name="Lin C."/>
            <person name="Li X."/>
            <person name="Xing L."/>
            <person name="Huo D."/>
            <person name="Sun M."/>
            <person name="Wang L."/>
            <person name="Mercier A."/>
            <person name="Li F."/>
            <person name="Yang H."/>
            <person name="Xiang J."/>
        </authorList>
    </citation>
    <scope>NUCLEOTIDE SEQUENCE [LARGE SCALE GENOMIC DNA]</scope>
    <source>
        <strain evidence="7">Shaxun</strain>
        <tissue evidence="7">Muscle</tissue>
    </source>
</reference>
<organism evidence="7 8">
    <name type="scientific">Stichopus japonicus</name>
    <name type="common">Sea cucumber</name>
    <dbReference type="NCBI Taxonomy" id="307972"/>
    <lineage>
        <taxon>Eukaryota</taxon>
        <taxon>Metazoa</taxon>
        <taxon>Echinodermata</taxon>
        <taxon>Eleutherozoa</taxon>
        <taxon>Echinozoa</taxon>
        <taxon>Holothuroidea</taxon>
        <taxon>Aspidochirotacea</taxon>
        <taxon>Aspidochirotida</taxon>
        <taxon>Stichopodidae</taxon>
        <taxon>Apostichopus</taxon>
    </lineage>
</organism>
<gene>
    <name evidence="7" type="ORF">BSL78_26406</name>
</gene>
<evidence type="ECO:0000256" key="4">
    <source>
        <dbReference type="PROSITE-ProRule" id="PRU00601"/>
    </source>
</evidence>
<evidence type="ECO:0000256" key="2">
    <source>
        <dbReference type="ARBA" id="ARBA00022771"/>
    </source>
</evidence>
<evidence type="ECO:0000256" key="3">
    <source>
        <dbReference type="ARBA" id="ARBA00022833"/>
    </source>
</evidence>